<dbReference type="InterPro" id="IPR000387">
    <property type="entry name" value="Tyr_Pase_dom"/>
</dbReference>
<dbReference type="InterPro" id="IPR003595">
    <property type="entry name" value="Tyr_Pase_cat"/>
</dbReference>
<reference evidence="4 5" key="1">
    <citation type="submission" date="2017-02" db="EMBL/GenBank/DDBJ databases">
        <authorList>
            <person name="Peterson S.W."/>
        </authorList>
    </citation>
    <scope>NUCLEOTIDE SEQUENCE [LARGE SCALE GENOMIC DNA]</scope>
    <source>
        <strain evidence="4 5">DSM 18034</strain>
    </source>
</reference>
<dbReference type="STRING" id="1121442.SAMN02745702_00030"/>
<dbReference type="SUPFAM" id="SSF52799">
    <property type="entry name" value="(Phosphotyrosine protein) phosphatases II"/>
    <property type="match status" value="1"/>
</dbReference>
<gene>
    <name evidence="4" type="ORF">SAMN02745702_00030</name>
</gene>
<dbReference type="Proteomes" id="UP000189733">
    <property type="component" value="Unassembled WGS sequence"/>
</dbReference>
<dbReference type="PROSITE" id="PS50056">
    <property type="entry name" value="TYR_PHOSPHATASE_2"/>
    <property type="match status" value="1"/>
</dbReference>
<evidence type="ECO:0000313" key="4">
    <source>
        <dbReference type="EMBL" id="SKA62801.1"/>
    </source>
</evidence>
<dbReference type="EMBL" id="FUYA01000001">
    <property type="protein sequence ID" value="SKA62801.1"/>
    <property type="molecule type" value="Genomic_DNA"/>
</dbReference>
<keyword evidence="5" id="KW-1185">Reference proteome</keyword>
<proteinExistence type="predicted"/>
<dbReference type="AlphaFoldDB" id="A0A1T4VE46"/>
<dbReference type="FunFam" id="3.90.190.10:FF:000157">
    <property type="entry name" value="Protein-tyrosine phosphatase"/>
    <property type="match status" value="1"/>
</dbReference>
<dbReference type="InterPro" id="IPR016130">
    <property type="entry name" value="Tyr_Pase_AS"/>
</dbReference>
<dbReference type="InterPro" id="IPR020422">
    <property type="entry name" value="TYR_PHOSPHATASE_DUAL_dom"/>
</dbReference>
<dbReference type="GO" id="GO:0016787">
    <property type="term" value="F:hydrolase activity"/>
    <property type="evidence" value="ECO:0007669"/>
    <property type="project" value="UniProtKB-KW"/>
</dbReference>
<dbReference type="InterPro" id="IPR029021">
    <property type="entry name" value="Prot-tyrosine_phosphatase-like"/>
</dbReference>
<organism evidence="4 5">
    <name type="scientific">Desulfobaculum bizertense DSM 18034</name>
    <dbReference type="NCBI Taxonomy" id="1121442"/>
    <lineage>
        <taxon>Bacteria</taxon>
        <taxon>Pseudomonadati</taxon>
        <taxon>Thermodesulfobacteriota</taxon>
        <taxon>Desulfovibrionia</taxon>
        <taxon>Desulfovibrionales</taxon>
        <taxon>Desulfovibrionaceae</taxon>
        <taxon>Desulfobaculum</taxon>
    </lineage>
</organism>
<evidence type="ECO:0000256" key="1">
    <source>
        <dbReference type="ARBA" id="ARBA00022801"/>
    </source>
</evidence>
<dbReference type="PANTHER" id="PTHR23339">
    <property type="entry name" value="TYROSINE SPECIFIC PROTEIN PHOSPHATASE AND DUAL SPECIFICITY PROTEIN PHOSPHATASE"/>
    <property type="match status" value="1"/>
</dbReference>
<dbReference type="SMART" id="SM00404">
    <property type="entry name" value="PTPc_motif"/>
    <property type="match status" value="1"/>
</dbReference>
<dbReference type="OrthoDB" id="9806482at2"/>
<dbReference type="PROSITE" id="PS00383">
    <property type="entry name" value="TYR_PHOSPHATASE_1"/>
    <property type="match status" value="1"/>
</dbReference>
<sequence length="358" mass="40441">MAKPLYPLTWVTSHLAVGGAPMSYPMLDAVKSHGVDAILNLCDEFCDLHWIEADHGFDVYYFPIPDEQSPDLEGLEKALEWLDEAIYLGKRVLIHCRHGIGRTGTVLNAYLLRRGLSHAQAARILRPLRAKPQNFQQWRFVRRYGKKENTLTIREPSIEIQPDVDLGPFFRDYEAVVASVNERLTAHGVELHCGAGHSRCCYRPLSLSLIETVYVHHAINTTLSQPERESAITRATGAFSFLRKLGYHDGQSASIGPELRAAYTAKKILCPLNELGECRIFAHRPLACRVFDLPEGYETDQFISKTHKRVAPISESLFLALSSRFIEGEELRFALPSVISGRFVQTFFHLLPKPTETE</sequence>
<dbReference type="PROSITE" id="PS50054">
    <property type="entry name" value="TYR_PHOSPHATASE_DUAL"/>
    <property type="match status" value="1"/>
</dbReference>
<dbReference type="SMART" id="SM00195">
    <property type="entry name" value="DSPc"/>
    <property type="match status" value="1"/>
</dbReference>
<protein>
    <submittedName>
        <fullName evidence="4">Dual specificity phosphatase, catalytic domain</fullName>
    </submittedName>
</protein>
<dbReference type="Gene3D" id="3.90.190.10">
    <property type="entry name" value="Protein tyrosine phosphatase superfamily"/>
    <property type="match status" value="1"/>
</dbReference>
<name>A0A1T4VE46_9BACT</name>
<dbReference type="InterPro" id="IPR050561">
    <property type="entry name" value="PTP"/>
</dbReference>
<accession>A0A1T4VE46</accession>
<evidence type="ECO:0000259" key="3">
    <source>
        <dbReference type="PROSITE" id="PS50056"/>
    </source>
</evidence>
<dbReference type="Pfam" id="PF22785">
    <property type="entry name" value="Tc-R-P"/>
    <property type="match status" value="1"/>
</dbReference>
<evidence type="ECO:0000313" key="5">
    <source>
        <dbReference type="Proteomes" id="UP000189733"/>
    </source>
</evidence>
<dbReference type="RefSeq" id="WP_078683365.1">
    <property type="nucleotide sequence ID" value="NZ_FUYA01000001.1"/>
</dbReference>
<evidence type="ECO:0000259" key="2">
    <source>
        <dbReference type="PROSITE" id="PS50054"/>
    </source>
</evidence>
<feature type="domain" description="Tyrosine-protein phosphatase" evidence="2">
    <location>
        <begin position="6"/>
        <end position="153"/>
    </location>
</feature>
<keyword evidence="1" id="KW-0378">Hydrolase</keyword>
<feature type="domain" description="Tyrosine specific protein phosphatases" evidence="3">
    <location>
        <begin position="73"/>
        <end position="129"/>
    </location>
</feature>